<reference evidence="3" key="1">
    <citation type="submission" date="2017-10" db="EMBL/GenBank/DDBJ databases">
        <title>Rapid genome shrinkage in a self-fertile nematode reveals novel sperm competition proteins.</title>
        <authorList>
            <person name="Yin D."/>
            <person name="Schwarz E.M."/>
            <person name="Thomas C.G."/>
            <person name="Felde R.L."/>
            <person name="Korf I.F."/>
            <person name="Cutter A.D."/>
            <person name="Schartner C.M."/>
            <person name="Ralston E.J."/>
            <person name="Meyer B.J."/>
            <person name="Haag E.S."/>
        </authorList>
    </citation>
    <scope>NUCLEOTIDE SEQUENCE [LARGE SCALE GENOMIC DNA]</scope>
    <source>
        <strain evidence="3">JU1422</strain>
    </source>
</reference>
<name>A0A2G5V2J6_9PELO</name>
<sequence>MTNEISGYWGESCDRQPLKGVTSASDFPIRVPPFLVKPILFAIAILIVLLILFVIYKIRIYIRSRKPPRYDDIAKDLPPPYSS</sequence>
<dbReference type="Proteomes" id="UP000230233">
    <property type="component" value="Chromosome II"/>
</dbReference>
<proteinExistence type="predicted"/>
<dbReference type="EMBL" id="PDUG01000002">
    <property type="protein sequence ID" value="PIC46018.1"/>
    <property type="molecule type" value="Genomic_DNA"/>
</dbReference>
<keyword evidence="1" id="KW-0812">Transmembrane</keyword>
<dbReference type="OrthoDB" id="5816548at2759"/>
<keyword evidence="1" id="KW-0472">Membrane</keyword>
<keyword evidence="3" id="KW-1185">Reference proteome</keyword>
<comment type="caution">
    <text evidence="2">The sequence shown here is derived from an EMBL/GenBank/DDBJ whole genome shotgun (WGS) entry which is preliminary data.</text>
</comment>
<evidence type="ECO:0000313" key="2">
    <source>
        <dbReference type="EMBL" id="PIC46018.1"/>
    </source>
</evidence>
<protein>
    <submittedName>
        <fullName evidence="2">Uncharacterized protein</fullName>
    </submittedName>
</protein>
<evidence type="ECO:0000256" key="1">
    <source>
        <dbReference type="SAM" id="Phobius"/>
    </source>
</evidence>
<accession>A0A2G5V2J6</accession>
<dbReference type="AlphaFoldDB" id="A0A2G5V2J6"/>
<evidence type="ECO:0000313" key="3">
    <source>
        <dbReference type="Proteomes" id="UP000230233"/>
    </source>
</evidence>
<dbReference type="STRING" id="1611254.A0A2G5V2J6"/>
<gene>
    <name evidence="2" type="primary">Cni-T24F1.4</name>
    <name evidence="2" type="synonym">Cnig_chr_II.g5845</name>
    <name evidence="2" type="ORF">B9Z55_005845</name>
</gene>
<organism evidence="2 3">
    <name type="scientific">Caenorhabditis nigoni</name>
    <dbReference type="NCBI Taxonomy" id="1611254"/>
    <lineage>
        <taxon>Eukaryota</taxon>
        <taxon>Metazoa</taxon>
        <taxon>Ecdysozoa</taxon>
        <taxon>Nematoda</taxon>
        <taxon>Chromadorea</taxon>
        <taxon>Rhabditida</taxon>
        <taxon>Rhabditina</taxon>
        <taxon>Rhabditomorpha</taxon>
        <taxon>Rhabditoidea</taxon>
        <taxon>Rhabditidae</taxon>
        <taxon>Peloderinae</taxon>
        <taxon>Caenorhabditis</taxon>
    </lineage>
</organism>
<feature type="transmembrane region" description="Helical" evidence="1">
    <location>
        <begin position="35"/>
        <end position="56"/>
    </location>
</feature>
<keyword evidence="1" id="KW-1133">Transmembrane helix</keyword>